<evidence type="ECO:0008006" key="11">
    <source>
        <dbReference type="Google" id="ProtNLM"/>
    </source>
</evidence>
<feature type="transmembrane region" description="Helical" evidence="8">
    <location>
        <begin position="151"/>
        <end position="170"/>
    </location>
</feature>
<dbReference type="GO" id="GO:0033617">
    <property type="term" value="P:mitochondrial respiratory chain complex IV assembly"/>
    <property type="evidence" value="ECO:0007669"/>
    <property type="project" value="TreeGrafter"/>
</dbReference>
<keyword evidence="10" id="KW-1185">Reference proteome</keyword>
<dbReference type="Gene3D" id="1.20.5.340">
    <property type="match status" value="1"/>
</dbReference>
<dbReference type="PANTHER" id="PTHR14360:SF1">
    <property type="entry name" value="PROTEIN FMP32, MITOCHONDRIAL"/>
    <property type="match status" value="1"/>
</dbReference>
<evidence type="ECO:0000256" key="5">
    <source>
        <dbReference type="ARBA" id="ARBA00023054"/>
    </source>
</evidence>
<accession>A0A1E3QQ95</accession>
<evidence type="ECO:0000313" key="9">
    <source>
        <dbReference type="EMBL" id="ODQ79830.1"/>
    </source>
</evidence>
<evidence type="ECO:0000256" key="7">
    <source>
        <dbReference type="ARBA" id="ARBA00023136"/>
    </source>
</evidence>
<proteinExistence type="predicted"/>
<evidence type="ECO:0000313" key="10">
    <source>
        <dbReference type="Proteomes" id="UP000094336"/>
    </source>
</evidence>
<evidence type="ECO:0000256" key="3">
    <source>
        <dbReference type="ARBA" id="ARBA00022692"/>
    </source>
</evidence>
<dbReference type="Proteomes" id="UP000094336">
    <property type="component" value="Unassembled WGS sequence"/>
</dbReference>
<feature type="non-terminal residue" evidence="9">
    <location>
        <position position="172"/>
    </location>
</feature>
<dbReference type="GO" id="GO:0005739">
    <property type="term" value="C:mitochondrion"/>
    <property type="evidence" value="ECO:0007669"/>
    <property type="project" value="UniProtKB-SubCell"/>
</dbReference>
<evidence type="ECO:0000256" key="2">
    <source>
        <dbReference type="ARBA" id="ARBA00004370"/>
    </source>
</evidence>
<dbReference type="EMBL" id="KV454431">
    <property type="protein sequence ID" value="ODQ79830.1"/>
    <property type="molecule type" value="Genomic_DNA"/>
</dbReference>
<comment type="subcellular location">
    <subcellularLocation>
        <location evidence="2">Membrane</location>
    </subcellularLocation>
    <subcellularLocation>
        <location evidence="1">Mitochondrion</location>
    </subcellularLocation>
</comment>
<feature type="non-terminal residue" evidence="9">
    <location>
        <position position="1"/>
    </location>
</feature>
<dbReference type="Pfam" id="PF07798">
    <property type="entry name" value="CCDC90-like"/>
    <property type="match status" value="1"/>
</dbReference>
<keyword evidence="7 8" id="KW-0472">Membrane</keyword>
<gene>
    <name evidence="9" type="ORF">BABINDRAFT_24268</name>
</gene>
<protein>
    <recommendedName>
        <fullName evidence="11">DUF1640 domain-containing protein</fullName>
    </recommendedName>
</protein>
<dbReference type="AlphaFoldDB" id="A0A1E3QQ95"/>
<evidence type="ECO:0000256" key="8">
    <source>
        <dbReference type="SAM" id="Phobius"/>
    </source>
</evidence>
<keyword evidence="3 8" id="KW-0812">Transmembrane</keyword>
<reference evidence="10" key="1">
    <citation type="submission" date="2016-05" db="EMBL/GenBank/DDBJ databases">
        <title>Comparative genomics of biotechnologically important yeasts.</title>
        <authorList>
            <consortium name="DOE Joint Genome Institute"/>
            <person name="Riley R."/>
            <person name="Haridas S."/>
            <person name="Wolfe K.H."/>
            <person name="Lopes M.R."/>
            <person name="Hittinger C.T."/>
            <person name="Goker M."/>
            <person name="Salamov A."/>
            <person name="Wisecaver J."/>
            <person name="Long T.M."/>
            <person name="Aerts A.L."/>
            <person name="Barry K."/>
            <person name="Choi C."/>
            <person name="Clum A."/>
            <person name="Coughlan A.Y."/>
            <person name="Deshpande S."/>
            <person name="Douglass A.P."/>
            <person name="Hanson S.J."/>
            <person name="Klenk H.-P."/>
            <person name="Labutti K."/>
            <person name="Lapidus A."/>
            <person name="Lindquist E."/>
            <person name="Lipzen A."/>
            <person name="Meier-Kolthoff J.P."/>
            <person name="Ohm R.A."/>
            <person name="Otillar R.P."/>
            <person name="Pangilinan J."/>
            <person name="Peng Y."/>
            <person name="Rokas A."/>
            <person name="Rosa C.A."/>
            <person name="Scheuner C."/>
            <person name="Sibirny A.A."/>
            <person name="Slot J.C."/>
            <person name="Stielow J.B."/>
            <person name="Sun H."/>
            <person name="Kurtzman C.P."/>
            <person name="Blackwell M."/>
            <person name="Grigoriev I.V."/>
            <person name="Jeffries T.W."/>
        </authorList>
    </citation>
    <scope>NUCLEOTIDE SEQUENCE [LARGE SCALE GENOMIC DNA]</scope>
    <source>
        <strain evidence="10">NRRL Y-12698</strain>
    </source>
</reference>
<organism evidence="9 10">
    <name type="scientific">Babjeviella inositovora NRRL Y-12698</name>
    <dbReference type="NCBI Taxonomy" id="984486"/>
    <lineage>
        <taxon>Eukaryota</taxon>
        <taxon>Fungi</taxon>
        <taxon>Dikarya</taxon>
        <taxon>Ascomycota</taxon>
        <taxon>Saccharomycotina</taxon>
        <taxon>Pichiomycetes</taxon>
        <taxon>Serinales incertae sedis</taxon>
        <taxon>Babjeviella</taxon>
    </lineage>
</organism>
<dbReference type="PANTHER" id="PTHR14360">
    <property type="entry name" value="PROTEIN FMP32, MITOCHONDRIAL"/>
    <property type="match status" value="1"/>
</dbReference>
<dbReference type="GO" id="GO:0016020">
    <property type="term" value="C:membrane"/>
    <property type="evidence" value="ECO:0007669"/>
    <property type="project" value="UniProtKB-SubCell"/>
</dbReference>
<name>A0A1E3QQ95_9ASCO</name>
<evidence type="ECO:0000256" key="6">
    <source>
        <dbReference type="ARBA" id="ARBA00023128"/>
    </source>
</evidence>
<keyword evidence="6" id="KW-0496">Mitochondrion</keyword>
<evidence type="ECO:0000256" key="4">
    <source>
        <dbReference type="ARBA" id="ARBA00022989"/>
    </source>
</evidence>
<dbReference type="InterPro" id="IPR024461">
    <property type="entry name" value="CCDC90-like"/>
</dbReference>
<dbReference type="GeneID" id="30149177"/>
<sequence>TRKVATEFEKEGFAPAQSETITKIMSSALQAGFSQISSQLVAKDLFDTVVAKHMSSFASVKHDIITRDNIDFKAITQQQSNLKFEIETLKNDIRFKIAENANKVRADLALEKGRVKQEGTTHTRQIQNAYNLIDQEVTDMKAEIGNVRTVVTQWLIGTLCAAIALGFAYLRL</sequence>
<dbReference type="OrthoDB" id="889336at2759"/>
<dbReference type="RefSeq" id="XP_018985158.1">
    <property type="nucleotide sequence ID" value="XM_019131324.1"/>
</dbReference>
<evidence type="ECO:0000256" key="1">
    <source>
        <dbReference type="ARBA" id="ARBA00004173"/>
    </source>
</evidence>
<keyword evidence="4 8" id="KW-1133">Transmembrane helix</keyword>
<keyword evidence="5" id="KW-0175">Coiled coil</keyword>